<dbReference type="Proteomes" id="UP001305414">
    <property type="component" value="Unassembled WGS sequence"/>
</dbReference>
<evidence type="ECO:0000313" key="2">
    <source>
        <dbReference type="EMBL" id="KAK5633955.1"/>
    </source>
</evidence>
<organism evidence="2 3">
    <name type="scientific">Xylaria bambusicola</name>
    <dbReference type="NCBI Taxonomy" id="326684"/>
    <lineage>
        <taxon>Eukaryota</taxon>
        <taxon>Fungi</taxon>
        <taxon>Dikarya</taxon>
        <taxon>Ascomycota</taxon>
        <taxon>Pezizomycotina</taxon>
        <taxon>Sordariomycetes</taxon>
        <taxon>Xylariomycetidae</taxon>
        <taxon>Xylariales</taxon>
        <taxon>Xylariaceae</taxon>
        <taxon>Xylaria</taxon>
    </lineage>
</organism>
<evidence type="ECO:0000256" key="1">
    <source>
        <dbReference type="SAM" id="MobiDB-lite"/>
    </source>
</evidence>
<feature type="region of interest" description="Disordered" evidence="1">
    <location>
        <begin position="215"/>
        <end position="242"/>
    </location>
</feature>
<evidence type="ECO:0000313" key="3">
    <source>
        <dbReference type="Proteomes" id="UP001305414"/>
    </source>
</evidence>
<comment type="caution">
    <text evidence="2">The sequence shown here is derived from an EMBL/GenBank/DDBJ whole genome shotgun (WGS) entry which is preliminary data.</text>
</comment>
<dbReference type="AlphaFoldDB" id="A0AAN7UK05"/>
<reference evidence="2 3" key="1">
    <citation type="submission" date="2023-10" db="EMBL/GenBank/DDBJ databases">
        <title>Draft genome sequence of Xylaria bambusicola isolate GMP-LS, the root and basal stem rot pathogen of sugarcane in Indonesia.</title>
        <authorList>
            <person name="Selvaraj P."/>
            <person name="Muralishankar V."/>
            <person name="Muruganantham S."/>
            <person name="Sp S."/>
            <person name="Haryani S."/>
            <person name="Lau K.J.X."/>
            <person name="Naqvi N.I."/>
        </authorList>
    </citation>
    <scope>NUCLEOTIDE SEQUENCE [LARGE SCALE GENOMIC DNA]</scope>
    <source>
        <strain evidence="2">GMP-LS</strain>
    </source>
</reference>
<sequence length="242" mass="26894">MKRTISRLASFRPRNAGVQAQLSPADFKKLAAPHDFAAQVKPGQHVIAICNQYDISFPHEMRNLGGLRLTPNPYNIGAVASPKHCFFHQSMKYFDRLEHPFAKTLLDIYVQKKKEPLWISALAHGGSPFANSTAKRKLKHALRDALAAAGYDRIGQRVLADGESSAVDGLYGSLRIMTSNPQAICTAKFVDLLDCAKQVIFAAEIQLRRNKSTLHLERGQQHSPTSKGPPCAPQNKRRRTEN</sequence>
<accession>A0AAN7UK05</accession>
<proteinExistence type="predicted"/>
<protein>
    <submittedName>
        <fullName evidence="2">Uncharacterized protein</fullName>
    </submittedName>
</protein>
<gene>
    <name evidence="2" type="ORF">RRF57_009669</name>
</gene>
<dbReference type="EMBL" id="JAWHQM010000037">
    <property type="protein sequence ID" value="KAK5633955.1"/>
    <property type="molecule type" value="Genomic_DNA"/>
</dbReference>
<name>A0AAN7UK05_9PEZI</name>
<keyword evidence="3" id="KW-1185">Reference proteome</keyword>